<evidence type="ECO:0000259" key="10">
    <source>
        <dbReference type="Pfam" id="PF24762"/>
    </source>
</evidence>
<evidence type="ECO:0000256" key="5">
    <source>
        <dbReference type="ARBA" id="ARBA00022803"/>
    </source>
</evidence>
<keyword evidence="11" id="KW-0282">Flagellum</keyword>
<reference evidence="11 12" key="1">
    <citation type="journal article" date="2018" name="Genome Biol. Evol.">
        <title>Multiple Roots of Fruiting Body Formation in Amoebozoa.</title>
        <authorList>
            <person name="Hillmann F."/>
            <person name="Forbes G."/>
            <person name="Novohradska S."/>
            <person name="Ferling I."/>
            <person name="Riege K."/>
            <person name="Groth M."/>
            <person name="Westermann M."/>
            <person name="Marz M."/>
            <person name="Spaller T."/>
            <person name="Winckler T."/>
            <person name="Schaap P."/>
            <person name="Glockner G."/>
        </authorList>
    </citation>
    <scope>NUCLEOTIDE SEQUENCE [LARGE SCALE GENOMIC DNA]</scope>
    <source>
        <strain evidence="11 12">Jena</strain>
    </source>
</reference>
<evidence type="ECO:0000256" key="8">
    <source>
        <dbReference type="ARBA" id="ARBA00038130"/>
    </source>
</evidence>
<evidence type="ECO:0000256" key="7">
    <source>
        <dbReference type="ARBA" id="ARBA00023273"/>
    </source>
</evidence>
<proteinExistence type="inferred from homology"/>
<dbReference type="InterPro" id="IPR015943">
    <property type="entry name" value="WD40/YVTN_repeat-like_dom_sf"/>
</dbReference>
<dbReference type="PANTHER" id="PTHR15722">
    <property type="entry name" value="IFT140/172-RELATED"/>
    <property type="match status" value="1"/>
</dbReference>
<keyword evidence="12" id="KW-1185">Reference proteome</keyword>
<dbReference type="OrthoDB" id="2186662at2759"/>
<evidence type="ECO:0000313" key="12">
    <source>
        <dbReference type="Proteomes" id="UP000241769"/>
    </source>
</evidence>
<comment type="caution">
    <text evidence="11">The sequence shown here is derived from an EMBL/GenBank/DDBJ whole genome shotgun (WGS) entry which is preliminary data.</text>
</comment>
<comment type="subcellular location">
    <subcellularLocation>
        <location evidence="1">Cell projection</location>
        <location evidence="1">Cilium</location>
    </subcellularLocation>
</comment>
<dbReference type="EMBL" id="MDYQ01000014">
    <property type="protein sequence ID" value="PRP88103.1"/>
    <property type="molecule type" value="Genomic_DNA"/>
</dbReference>
<comment type="similarity">
    <text evidence="8">Belongs to the IFT172 family.</text>
</comment>
<dbReference type="GO" id="GO:0005930">
    <property type="term" value="C:axoneme"/>
    <property type="evidence" value="ECO:0007669"/>
    <property type="project" value="TreeGrafter"/>
</dbReference>
<dbReference type="InterPro" id="IPR036322">
    <property type="entry name" value="WD40_repeat_dom_sf"/>
</dbReference>
<dbReference type="InParanoid" id="A0A2P6NVW6"/>
<dbReference type="SUPFAM" id="SSF81901">
    <property type="entry name" value="HCP-like"/>
    <property type="match status" value="1"/>
</dbReference>
<name>A0A2P6NVW6_9EUKA</name>
<organism evidence="11 12">
    <name type="scientific">Planoprotostelium fungivorum</name>
    <dbReference type="NCBI Taxonomy" id="1890364"/>
    <lineage>
        <taxon>Eukaryota</taxon>
        <taxon>Amoebozoa</taxon>
        <taxon>Evosea</taxon>
        <taxon>Variosea</taxon>
        <taxon>Cavosteliida</taxon>
        <taxon>Cavosteliaceae</taxon>
        <taxon>Planoprotostelium</taxon>
    </lineage>
</organism>
<feature type="domain" description="IF140/IFT172/WDR19 TPR" evidence="10">
    <location>
        <begin position="944"/>
        <end position="1267"/>
    </location>
</feature>
<dbReference type="SUPFAM" id="SSF50978">
    <property type="entry name" value="WD40 repeat-like"/>
    <property type="match status" value="1"/>
</dbReference>
<dbReference type="GO" id="GO:0036064">
    <property type="term" value="C:ciliary basal body"/>
    <property type="evidence" value="ECO:0007669"/>
    <property type="project" value="TreeGrafter"/>
</dbReference>
<evidence type="ECO:0000256" key="3">
    <source>
        <dbReference type="ARBA" id="ARBA00022574"/>
    </source>
</evidence>
<dbReference type="PANTHER" id="PTHR15722:SF2">
    <property type="entry name" value="INTRAFLAGELLAR TRANSPORT PROTEIN 172 HOMOLOG"/>
    <property type="match status" value="1"/>
</dbReference>
<dbReference type="SMART" id="SM00320">
    <property type="entry name" value="WD40"/>
    <property type="match status" value="4"/>
</dbReference>
<dbReference type="STRING" id="1890364.A0A2P6NVW6"/>
<evidence type="ECO:0000259" key="9">
    <source>
        <dbReference type="Pfam" id="PF23387"/>
    </source>
</evidence>
<dbReference type="Pfam" id="PF23387">
    <property type="entry name" value="TPR_IFT80_172"/>
    <property type="match status" value="1"/>
</dbReference>
<keyword evidence="2" id="KW-0217">Developmental protein</keyword>
<evidence type="ECO:0000313" key="11">
    <source>
        <dbReference type="EMBL" id="PRP88103.1"/>
    </source>
</evidence>
<dbReference type="InterPro" id="IPR056157">
    <property type="entry name" value="TPR_IFT80_172_dom"/>
</dbReference>
<gene>
    <name evidence="11" type="ORF">PROFUN_04194</name>
</gene>
<keyword evidence="6" id="KW-0969">Cilium</keyword>
<evidence type="ECO:0000256" key="1">
    <source>
        <dbReference type="ARBA" id="ARBA00004138"/>
    </source>
</evidence>
<accession>A0A2P6NVW6</accession>
<feature type="domain" description="IFT80/172/WDR35 TPR" evidence="9">
    <location>
        <begin position="640"/>
        <end position="769"/>
    </location>
</feature>
<dbReference type="FunFam" id="1.25.40.470:FF:000013">
    <property type="entry name" value="intraflagellar transport protein 172 homolog"/>
    <property type="match status" value="1"/>
</dbReference>
<dbReference type="SUPFAM" id="SSF69322">
    <property type="entry name" value="Tricorn protease domain 2"/>
    <property type="match status" value="1"/>
</dbReference>
<keyword evidence="3" id="KW-0853">WD repeat</keyword>
<evidence type="ECO:0000256" key="2">
    <source>
        <dbReference type="ARBA" id="ARBA00022473"/>
    </source>
</evidence>
<dbReference type="FunFam" id="1.25.40.470:FF:000008">
    <property type="entry name" value="Intraflagellar transport protein 172 homolog"/>
    <property type="match status" value="1"/>
</dbReference>
<keyword evidence="4" id="KW-0677">Repeat</keyword>
<evidence type="ECO:0000256" key="4">
    <source>
        <dbReference type="ARBA" id="ARBA00022737"/>
    </source>
</evidence>
<dbReference type="GO" id="GO:0030992">
    <property type="term" value="C:intraciliary transport particle B"/>
    <property type="evidence" value="ECO:0007669"/>
    <property type="project" value="TreeGrafter"/>
</dbReference>
<evidence type="ECO:0000256" key="6">
    <source>
        <dbReference type="ARBA" id="ARBA00023069"/>
    </source>
</evidence>
<dbReference type="InterPro" id="IPR001680">
    <property type="entry name" value="WD40_rpt"/>
</dbReference>
<sequence length="1711" mass="193222">MQTKHFKTISPGNDSIQKIQAICWSPNNMRMAAVSSNKNVYLYDENGEQREKFPTKAADPKLTKNYAIRGLCFSPDSTKLAIAQSDNVVFVYKLGAKWGEKKSISNKYQQTSSITTLCWPSSHSNELFFGLSEGKGNLRTNKSSIIYSTEEYVVSMCANPKGNAMLAGHINGDIYMFSISATGTVSKNRIATHTTIPYVLSWGESIVAAGNDYRIIFYDIKGDVIQRFDYSHDEKEKGYTCGEFSPSGQSVILGSFNRFRTFSYSTRRQVWEDSGAVDIQNMYTLTSLSWKRDGSKLVVGTLTGGLEMYDACLRRFKYKGKFEMVYVSPSQVIVKRLSNGEKIMLNSLHGHEITKVNVYQDRYLIAHTQWSIIMGDLNHKKKLISEIQWQLTGNEKFHFDNPGVCMISNAGELTLVEYGSSDILGICRTEHVSPHLISVRVNEKKKIEPLTEEEQANPPSPPPADKKIAYLIDTQTVHILDLRTNSVEATINHDCKIDWLELNYRANKLLFRDNRRALNLFDIPTQTRVTLLNLVSYVQWVPKADVVVAQSRSDLCVWYSIDNPERVKMMPIKGDVIDIEKTKGKTEVVVDEGVTYTYVSLNEALISFGSAVEAKKFVKAAEILDGLPKQEAGSPESEAMWKRLSALTIESRDLKIAERCFAALGEVSKSRYLRKLNKIVEYAEKELNVIPGTDYYVVKARLAILEKSFSSAEQIYMAQGLYEECMEMYQEIHKWEESIRVAEAAHHPEVEGLRNSYFNWLLDTKQEERAAVLKERSGEYFDAISLYLKGGLPAKAALLVSSQNLYKQTELTQRIADSLFIANLFEKAGHFFEKLGQEDRALESYRKGHAYRAAVELARNSFPSKVVGLEEEWADYLMSINQYDQAMNHYLDAGQYVRAFESAVASKQWGKAVNIVESLDAAVAKKYYKQIAHHYEEALNFELAEKYYVKGEMAEEAVEMYTKNNMWDAAHTLAVTYMTEREVNVLYLGQAQKLESQGKFKEAEKLYLTVEESDQAINMYKKAKLYDDMIRLVTTFHKSLLAETHKHLAQQLEAEGQYKQAEKHFIDAGDWKSATNMYRANDMWEDAMRVAKQLGGSIAATQVASAWANSVGGEAGINLLLKFGFIEPAVDFSVEIGMFKKAEEICKSSLKKKLVEVYLKHALALEDEGRLSEAEAEFIKAGSAKDAIDMYIHNQDWVNAQRVAESFDPNSMLEILEAQGKVAAAEKDFAKAEQLYISARKPEMAYKMYREAGAHVEAERVMKEHIAIGGNPIDELYGKEMDAINKKIASGDYSGAIDLLLAKGPNDVDSQREMEEAWENAVKLASSNVPDRVVEVVQTVASRFQQIGKFQQSALLLEGVDMLREAIDVYISGDLWSQAQALAESKAQELVLYVIEHKLNILTQRNEWDKALELAQSQGEAVLGRFSALFAAKHISEGDYVAAVGVFVQWGIAPLAENFPLYAGLINGILALPANIDGHDPTVHLRKVIYSLIKQLKEFEPEGSQNLAEFERLFFIIHLAAMKEALTSIHEHLCVALLRYCGDVPTDKTFYEAGMACRDTGRNNMAYNYLNRFVDISEELEEEEPTVLENTGFENTDIPFDLPLPTSHYLDEEKREDAKNWVLQASLTNQEYVLSKRNCDGCSSEIYEASSWCYACSAETEVCIVSGYPVLRSNKIQCTSCTKSANREDWNKYIAKMRQCPWCNTPQSPSY</sequence>
<protein>
    <submittedName>
        <fullName evidence="11">Intraflagellar transport protein</fullName>
    </submittedName>
</protein>
<dbReference type="Gene3D" id="2.130.10.10">
    <property type="entry name" value="YVTN repeat-like/Quinoprotein amine dehydrogenase"/>
    <property type="match status" value="2"/>
</dbReference>
<dbReference type="Proteomes" id="UP000241769">
    <property type="component" value="Unassembled WGS sequence"/>
</dbReference>
<keyword evidence="5" id="KW-0802">TPR repeat</keyword>
<dbReference type="Gene3D" id="1.25.40.470">
    <property type="match status" value="3"/>
</dbReference>
<dbReference type="InterPro" id="IPR056168">
    <property type="entry name" value="TPR_IF140/IFT172/WDR19"/>
</dbReference>
<keyword evidence="7" id="KW-0966">Cell projection</keyword>
<dbReference type="Pfam" id="PF24762">
    <property type="entry name" value="TPR_IF140-IFT172"/>
    <property type="match status" value="1"/>
</dbReference>
<dbReference type="GO" id="GO:0042073">
    <property type="term" value="P:intraciliary transport"/>
    <property type="evidence" value="ECO:0007669"/>
    <property type="project" value="TreeGrafter"/>
</dbReference>